<reference evidence="2 3" key="1">
    <citation type="submission" date="2019-11" db="EMBL/GenBank/DDBJ databases">
        <authorList>
            <person name="An D."/>
        </authorList>
    </citation>
    <scope>NUCLEOTIDE SEQUENCE [LARGE SCALE GENOMIC DNA]</scope>
    <source>
        <strain evidence="2 3">YIM 103518</strain>
    </source>
</reference>
<gene>
    <name evidence="2" type="ORF">GIX10_00285</name>
</gene>
<dbReference type="AlphaFoldDB" id="A0A6L6GDD0"/>
<dbReference type="Gene3D" id="1.20.5.1700">
    <property type="match status" value="1"/>
</dbReference>
<protein>
    <submittedName>
        <fullName evidence="2">HeH/LEM domain protein</fullName>
    </submittedName>
</protein>
<keyword evidence="1" id="KW-0175">Coiled coil</keyword>
<sequence length="161" mass="17860">MKIIYAKNGEKVEEGGRVHNPDYYDKPIKGAESVLIYGCYPKIVADYEALGVKPKTLKSSIKSLSVKLEVGITPELQKVIDDAKAECEKVVAENTQLKADLEASRAEFETRTKELGTQLEDVSQELVVVKGEHTAFLNDVEAMHARINELQPKTTEAKAKK</sequence>
<organism evidence="2 3">
    <name type="scientific">Acinetobacter faecalis</name>
    <dbReference type="NCBI Taxonomy" id="2665161"/>
    <lineage>
        <taxon>Bacteria</taxon>
        <taxon>Pseudomonadati</taxon>
        <taxon>Pseudomonadota</taxon>
        <taxon>Gammaproteobacteria</taxon>
        <taxon>Moraxellales</taxon>
        <taxon>Moraxellaceae</taxon>
        <taxon>Acinetobacter</taxon>
    </lineage>
</organism>
<feature type="coiled-coil region" evidence="1">
    <location>
        <begin position="80"/>
        <end position="107"/>
    </location>
</feature>
<proteinExistence type="predicted"/>
<accession>A0A6L6GDD0</accession>
<evidence type="ECO:0000256" key="1">
    <source>
        <dbReference type="SAM" id="Coils"/>
    </source>
</evidence>
<dbReference type="Proteomes" id="UP000473854">
    <property type="component" value="Unassembled WGS sequence"/>
</dbReference>
<comment type="caution">
    <text evidence="2">The sequence shown here is derived from an EMBL/GenBank/DDBJ whole genome shotgun (WGS) entry which is preliminary data.</text>
</comment>
<evidence type="ECO:0000313" key="3">
    <source>
        <dbReference type="Proteomes" id="UP000473854"/>
    </source>
</evidence>
<dbReference type="RefSeq" id="WP_154771576.1">
    <property type="nucleotide sequence ID" value="NZ_WLYL01000001.1"/>
</dbReference>
<dbReference type="EMBL" id="WLYL01000001">
    <property type="protein sequence ID" value="MTD09894.1"/>
    <property type="molecule type" value="Genomic_DNA"/>
</dbReference>
<name>A0A6L6GDD0_9GAMM</name>
<evidence type="ECO:0000313" key="2">
    <source>
        <dbReference type="EMBL" id="MTD09894.1"/>
    </source>
</evidence>